<sequence>DLNYVLDFPPGGTVALQSALAHHSNISIAKDEIRYSFPQYPVGSLFRCVDGGFK</sequence>
<organism evidence="1 2">
    <name type="scientific">Pholiota conissans</name>
    <dbReference type="NCBI Taxonomy" id="109636"/>
    <lineage>
        <taxon>Eukaryota</taxon>
        <taxon>Fungi</taxon>
        <taxon>Dikarya</taxon>
        <taxon>Basidiomycota</taxon>
        <taxon>Agaricomycotina</taxon>
        <taxon>Agaricomycetes</taxon>
        <taxon>Agaricomycetidae</taxon>
        <taxon>Agaricales</taxon>
        <taxon>Agaricineae</taxon>
        <taxon>Strophariaceae</taxon>
        <taxon>Pholiota</taxon>
    </lineage>
</organism>
<keyword evidence="2" id="KW-1185">Reference proteome</keyword>
<evidence type="ECO:0000313" key="2">
    <source>
        <dbReference type="Proteomes" id="UP000807469"/>
    </source>
</evidence>
<accession>A0A9P6CTN9</accession>
<protein>
    <submittedName>
        <fullName evidence="1">Uncharacterized protein</fullName>
    </submittedName>
</protein>
<comment type="caution">
    <text evidence="1">The sequence shown here is derived from an EMBL/GenBank/DDBJ whole genome shotgun (WGS) entry which is preliminary data.</text>
</comment>
<evidence type="ECO:0000313" key="1">
    <source>
        <dbReference type="EMBL" id="KAF9473200.1"/>
    </source>
</evidence>
<proteinExistence type="predicted"/>
<reference evidence="1" key="1">
    <citation type="submission" date="2020-11" db="EMBL/GenBank/DDBJ databases">
        <authorList>
            <consortium name="DOE Joint Genome Institute"/>
            <person name="Ahrendt S."/>
            <person name="Riley R."/>
            <person name="Andreopoulos W."/>
            <person name="Labutti K."/>
            <person name="Pangilinan J."/>
            <person name="Ruiz-Duenas F.J."/>
            <person name="Barrasa J.M."/>
            <person name="Sanchez-Garcia M."/>
            <person name="Camarero S."/>
            <person name="Miyauchi S."/>
            <person name="Serrano A."/>
            <person name="Linde D."/>
            <person name="Babiker R."/>
            <person name="Drula E."/>
            <person name="Ayuso-Fernandez I."/>
            <person name="Pacheco R."/>
            <person name="Padilla G."/>
            <person name="Ferreira P."/>
            <person name="Barriuso J."/>
            <person name="Kellner H."/>
            <person name="Castanera R."/>
            <person name="Alfaro M."/>
            <person name="Ramirez L."/>
            <person name="Pisabarro A.G."/>
            <person name="Kuo A."/>
            <person name="Tritt A."/>
            <person name="Lipzen A."/>
            <person name="He G."/>
            <person name="Yan M."/>
            <person name="Ng V."/>
            <person name="Cullen D."/>
            <person name="Martin F."/>
            <person name="Rosso M.-N."/>
            <person name="Henrissat B."/>
            <person name="Hibbett D."/>
            <person name="Martinez A.T."/>
            <person name="Grigoriev I.V."/>
        </authorList>
    </citation>
    <scope>NUCLEOTIDE SEQUENCE</scope>
    <source>
        <strain evidence="1">CIRM-BRFM 674</strain>
    </source>
</reference>
<feature type="non-terminal residue" evidence="1">
    <location>
        <position position="54"/>
    </location>
</feature>
<dbReference type="EMBL" id="MU155462">
    <property type="protein sequence ID" value="KAF9473200.1"/>
    <property type="molecule type" value="Genomic_DNA"/>
</dbReference>
<dbReference type="AlphaFoldDB" id="A0A9P6CTN9"/>
<name>A0A9P6CTN9_9AGAR</name>
<dbReference type="Proteomes" id="UP000807469">
    <property type="component" value="Unassembled WGS sequence"/>
</dbReference>
<gene>
    <name evidence="1" type="ORF">BDN70DRAFT_769782</name>
</gene>
<feature type="non-terminal residue" evidence="1">
    <location>
        <position position="1"/>
    </location>
</feature>